<proteinExistence type="predicted"/>
<dbReference type="EMBL" id="FOSL01000004">
    <property type="protein sequence ID" value="SFK29707.1"/>
    <property type="molecule type" value="Genomic_DNA"/>
</dbReference>
<reference evidence="1 2" key="1">
    <citation type="submission" date="2016-10" db="EMBL/GenBank/DDBJ databases">
        <authorList>
            <person name="Varghese N."/>
            <person name="Submissions S."/>
        </authorList>
    </citation>
    <scope>NUCLEOTIDE SEQUENCE [LARGE SCALE GENOMIC DNA]</scope>
    <source>
        <strain evidence="1 2">DSM 21822</strain>
    </source>
</reference>
<evidence type="ECO:0000313" key="1">
    <source>
        <dbReference type="EMBL" id="SFK29707.1"/>
    </source>
</evidence>
<keyword evidence="2" id="KW-1185">Reference proteome</keyword>
<dbReference type="Proteomes" id="UP000323300">
    <property type="component" value="Unassembled WGS sequence"/>
</dbReference>
<dbReference type="AlphaFoldDB" id="A0A1I3YCP1"/>
<evidence type="ECO:0000313" key="2">
    <source>
        <dbReference type="Proteomes" id="UP000323300"/>
    </source>
</evidence>
<organism evidence="1 2">
    <name type="scientific">Neomesorhizobium albiziae</name>
    <dbReference type="NCBI Taxonomy" id="335020"/>
    <lineage>
        <taxon>Bacteria</taxon>
        <taxon>Pseudomonadati</taxon>
        <taxon>Pseudomonadota</taxon>
        <taxon>Alphaproteobacteria</taxon>
        <taxon>Hyphomicrobiales</taxon>
        <taxon>Phyllobacteriaceae</taxon>
        <taxon>Neomesorhizobium</taxon>
    </lineage>
</organism>
<gene>
    <name evidence="1" type="ORF">SAMN04488498_104355</name>
</gene>
<sequence length="73" mass="8078">MAKAEVPAQPVAALGDVVAYIDRNGREQEGEIICIEANWRKGHPPSIGYTVRHPTYRNGMFHTTADSFVKVLP</sequence>
<dbReference type="RefSeq" id="WP_149760019.1">
    <property type="nucleotide sequence ID" value="NZ_BSPE01000007.1"/>
</dbReference>
<name>A0A1I3YCP1_9HYPH</name>
<accession>A0A1I3YCP1</accession>
<protein>
    <submittedName>
        <fullName evidence="1">Uncharacterized protein</fullName>
    </submittedName>
</protein>